<dbReference type="AlphaFoldDB" id="A0A4R5C1H0"/>
<evidence type="ECO:0000259" key="9">
    <source>
        <dbReference type="PROSITE" id="PS50850"/>
    </source>
</evidence>
<dbReference type="PANTHER" id="PTHR43528">
    <property type="entry name" value="ALPHA-KETOGLUTARATE PERMEASE"/>
    <property type="match status" value="1"/>
</dbReference>
<dbReference type="Pfam" id="PF07690">
    <property type="entry name" value="MFS_1"/>
    <property type="match status" value="1"/>
</dbReference>
<evidence type="ECO:0000256" key="2">
    <source>
        <dbReference type="ARBA" id="ARBA00022448"/>
    </source>
</evidence>
<dbReference type="PANTHER" id="PTHR43528:SF1">
    <property type="entry name" value="ALPHA-KETOGLUTARATE PERMEASE"/>
    <property type="match status" value="1"/>
</dbReference>
<gene>
    <name evidence="10" type="ORF">E1202_08005</name>
</gene>
<evidence type="ECO:0000256" key="4">
    <source>
        <dbReference type="ARBA" id="ARBA00022692"/>
    </source>
</evidence>
<organism evidence="10 11">
    <name type="scientific">Saccharopolyspora karakumensis</name>
    <dbReference type="NCBI Taxonomy" id="2530386"/>
    <lineage>
        <taxon>Bacteria</taxon>
        <taxon>Bacillati</taxon>
        <taxon>Actinomycetota</taxon>
        <taxon>Actinomycetes</taxon>
        <taxon>Pseudonocardiales</taxon>
        <taxon>Pseudonocardiaceae</taxon>
        <taxon>Saccharopolyspora</taxon>
    </lineage>
</organism>
<dbReference type="PROSITE" id="PS50850">
    <property type="entry name" value="MFS"/>
    <property type="match status" value="1"/>
</dbReference>
<protein>
    <submittedName>
        <fullName evidence="10">MFS transporter</fullName>
    </submittedName>
</protein>
<feature type="transmembrane region" description="Helical" evidence="8">
    <location>
        <begin position="304"/>
        <end position="326"/>
    </location>
</feature>
<keyword evidence="2" id="KW-0813">Transport</keyword>
<evidence type="ECO:0000256" key="6">
    <source>
        <dbReference type="ARBA" id="ARBA00022989"/>
    </source>
</evidence>
<dbReference type="InterPro" id="IPR036259">
    <property type="entry name" value="MFS_trans_sf"/>
</dbReference>
<evidence type="ECO:0000256" key="3">
    <source>
        <dbReference type="ARBA" id="ARBA00022475"/>
    </source>
</evidence>
<evidence type="ECO:0000256" key="7">
    <source>
        <dbReference type="ARBA" id="ARBA00023136"/>
    </source>
</evidence>
<dbReference type="InterPro" id="IPR011701">
    <property type="entry name" value="MFS"/>
</dbReference>
<keyword evidence="5" id="KW-0769">Symport</keyword>
<keyword evidence="4 8" id="KW-0812">Transmembrane</keyword>
<evidence type="ECO:0000256" key="8">
    <source>
        <dbReference type="SAM" id="Phobius"/>
    </source>
</evidence>
<dbReference type="Gene3D" id="1.20.1250.20">
    <property type="entry name" value="MFS general substrate transporter like domains"/>
    <property type="match status" value="1"/>
</dbReference>
<keyword evidence="7 8" id="KW-0472">Membrane</keyword>
<sequence length="443" mass="46790">MDHATARRRLIGGVVGTFVEWYDFLIYGLSAPILALHFFPESNPTAALLGTFAIYAIAFFIRPLGGIFFGYLGDRIGRITILAATILLMGAATLATGLLPTYASIGLAAPALLLVCRLAQGFSAGGETSGGLSYIIESAPDDRRARWVSIGVASSFLPVVLGGFFILGLRTAFGDQGYTDWAWRLPFVLGGVLAVIGLWIRRRLDDPEEFVEAAAEKQVSEEPGPKAKPVIGVTVMVILLVAVQAVGAYLINGYMYTYTVKVIQMDDTVALMANSLAVLLIVIMLPVFGALCDKFGRKPMMMVGALWLFVLAWPALRLVATGSFAGALAGQLIMSAGVAVFASGGFVVMLELFPTAMRFTGHAIAYSLGYAIFGGTTPLIAASLVESTGSSMAPAFYVMAICALGIAVVLKTPETRHVRLRDAVVGGEWGAAAAPTTATEAAR</sequence>
<keyword evidence="11" id="KW-1185">Reference proteome</keyword>
<dbReference type="GO" id="GO:0005886">
    <property type="term" value="C:plasma membrane"/>
    <property type="evidence" value="ECO:0007669"/>
    <property type="project" value="UniProtKB-SubCell"/>
</dbReference>
<dbReference type="InterPro" id="IPR020846">
    <property type="entry name" value="MFS_dom"/>
</dbReference>
<feature type="transmembrane region" description="Helical" evidence="8">
    <location>
        <begin position="79"/>
        <end position="99"/>
    </location>
</feature>
<feature type="transmembrane region" description="Helical" evidence="8">
    <location>
        <begin position="230"/>
        <end position="251"/>
    </location>
</feature>
<dbReference type="Proteomes" id="UP000294723">
    <property type="component" value="Unassembled WGS sequence"/>
</dbReference>
<dbReference type="EMBL" id="SMLA01000008">
    <property type="protein sequence ID" value="TDD90562.1"/>
    <property type="molecule type" value="Genomic_DNA"/>
</dbReference>
<feature type="transmembrane region" description="Helical" evidence="8">
    <location>
        <begin position="52"/>
        <end position="72"/>
    </location>
</feature>
<keyword evidence="6 8" id="KW-1133">Transmembrane helix</keyword>
<evidence type="ECO:0000313" key="10">
    <source>
        <dbReference type="EMBL" id="TDD90562.1"/>
    </source>
</evidence>
<dbReference type="RefSeq" id="WP_132681925.1">
    <property type="nucleotide sequence ID" value="NZ_SMLA01000008.1"/>
</dbReference>
<comment type="subcellular location">
    <subcellularLocation>
        <location evidence="1">Cell membrane</location>
        <topology evidence="1">Multi-pass membrane protein</topology>
    </subcellularLocation>
</comment>
<feature type="transmembrane region" description="Helical" evidence="8">
    <location>
        <begin position="21"/>
        <end position="40"/>
    </location>
</feature>
<feature type="transmembrane region" description="Helical" evidence="8">
    <location>
        <begin position="181"/>
        <end position="200"/>
    </location>
</feature>
<feature type="transmembrane region" description="Helical" evidence="8">
    <location>
        <begin position="332"/>
        <end position="353"/>
    </location>
</feature>
<evidence type="ECO:0000256" key="5">
    <source>
        <dbReference type="ARBA" id="ARBA00022847"/>
    </source>
</evidence>
<feature type="transmembrane region" description="Helical" evidence="8">
    <location>
        <begin position="391"/>
        <end position="410"/>
    </location>
</feature>
<evidence type="ECO:0000313" key="11">
    <source>
        <dbReference type="Proteomes" id="UP000294723"/>
    </source>
</evidence>
<evidence type="ECO:0000256" key="1">
    <source>
        <dbReference type="ARBA" id="ARBA00004651"/>
    </source>
</evidence>
<dbReference type="GO" id="GO:0015293">
    <property type="term" value="F:symporter activity"/>
    <property type="evidence" value="ECO:0007669"/>
    <property type="project" value="UniProtKB-KW"/>
</dbReference>
<keyword evidence="3" id="KW-1003">Cell membrane</keyword>
<comment type="caution">
    <text evidence="10">The sequence shown here is derived from an EMBL/GenBank/DDBJ whole genome shotgun (WGS) entry which is preliminary data.</text>
</comment>
<feature type="domain" description="Major facilitator superfamily (MFS) profile" evidence="9">
    <location>
        <begin position="9"/>
        <end position="417"/>
    </location>
</feature>
<name>A0A4R5C1H0_9PSEU</name>
<feature type="transmembrane region" description="Helical" evidence="8">
    <location>
        <begin position="365"/>
        <end position="385"/>
    </location>
</feature>
<feature type="transmembrane region" description="Helical" evidence="8">
    <location>
        <begin position="147"/>
        <end position="169"/>
    </location>
</feature>
<dbReference type="SUPFAM" id="SSF103473">
    <property type="entry name" value="MFS general substrate transporter"/>
    <property type="match status" value="1"/>
</dbReference>
<proteinExistence type="predicted"/>
<dbReference type="InterPro" id="IPR051084">
    <property type="entry name" value="H+-coupled_symporters"/>
</dbReference>
<feature type="transmembrane region" description="Helical" evidence="8">
    <location>
        <begin position="271"/>
        <end position="292"/>
    </location>
</feature>
<accession>A0A4R5C1H0</accession>
<reference evidence="10 11" key="1">
    <citation type="submission" date="2019-03" db="EMBL/GenBank/DDBJ databases">
        <title>Draft genome sequences of novel Actinobacteria.</title>
        <authorList>
            <person name="Sahin N."/>
            <person name="Ay H."/>
            <person name="Saygin H."/>
        </authorList>
    </citation>
    <scope>NUCLEOTIDE SEQUENCE [LARGE SCALE GENOMIC DNA]</scope>
    <source>
        <strain evidence="10 11">5K548</strain>
    </source>
</reference>